<protein>
    <submittedName>
        <fullName evidence="2">Uncharacterized protein</fullName>
    </submittedName>
</protein>
<dbReference type="EMBL" id="VIIS01000966">
    <property type="protein sequence ID" value="KAF0303211.1"/>
    <property type="molecule type" value="Genomic_DNA"/>
</dbReference>
<keyword evidence="1" id="KW-0175">Coiled coil</keyword>
<gene>
    <name evidence="2" type="ORF">FJT64_024788</name>
</gene>
<name>A0A6A4WMP3_AMPAM</name>
<comment type="caution">
    <text evidence="2">The sequence shown here is derived from an EMBL/GenBank/DDBJ whole genome shotgun (WGS) entry which is preliminary data.</text>
</comment>
<sequence>MAYYMEELGVDLDLVGGDRVAWLARIRQLEDRVQRLETEAGRVGEITSDGVPWFCRSEETGGGGGTQAAGPATALVHSLPLARGLEAAEPTDGGGGVMIVPGSPLPAAGYGRPLVMDRRGAPKPPSPDWTDVAGGMQIRDIQDIIRPVISRNGYWAHPEQLLLVMIADEDREIRTAAIQHIRAAREREKEGQEVRKFTLPTINFGAQRYVDLIDSAAEKVTEPPLLRDLSVTELQGIAAAPLRVSAYPVHTQAVERAVRDVTEASLRVVGEEARHGRITACIKHRKSVPKFNSKRDVQI</sequence>
<evidence type="ECO:0000313" key="3">
    <source>
        <dbReference type="Proteomes" id="UP000440578"/>
    </source>
</evidence>
<dbReference type="Proteomes" id="UP000440578">
    <property type="component" value="Unassembled WGS sequence"/>
</dbReference>
<dbReference type="PANTHER" id="PTHR46409:SF1">
    <property type="entry name" value="HTH PSQ-TYPE DOMAIN-CONTAINING PROTEIN"/>
    <property type="match status" value="1"/>
</dbReference>
<dbReference type="PANTHER" id="PTHR46409">
    <property type="entry name" value="HTH PSQ-TYPE DOMAIN-CONTAINING PROTEIN"/>
    <property type="match status" value="1"/>
</dbReference>
<accession>A0A6A4WMP3</accession>
<organism evidence="2 3">
    <name type="scientific">Amphibalanus amphitrite</name>
    <name type="common">Striped barnacle</name>
    <name type="synonym">Balanus amphitrite</name>
    <dbReference type="NCBI Taxonomy" id="1232801"/>
    <lineage>
        <taxon>Eukaryota</taxon>
        <taxon>Metazoa</taxon>
        <taxon>Ecdysozoa</taxon>
        <taxon>Arthropoda</taxon>
        <taxon>Crustacea</taxon>
        <taxon>Multicrustacea</taxon>
        <taxon>Cirripedia</taxon>
        <taxon>Thoracica</taxon>
        <taxon>Thoracicalcarea</taxon>
        <taxon>Balanomorpha</taxon>
        <taxon>Balanoidea</taxon>
        <taxon>Balanidae</taxon>
        <taxon>Amphibalaninae</taxon>
        <taxon>Amphibalanus</taxon>
    </lineage>
</organism>
<proteinExistence type="predicted"/>
<dbReference type="AlphaFoldDB" id="A0A6A4WMP3"/>
<evidence type="ECO:0000313" key="2">
    <source>
        <dbReference type="EMBL" id="KAF0303211.1"/>
    </source>
</evidence>
<keyword evidence="3" id="KW-1185">Reference proteome</keyword>
<feature type="coiled-coil region" evidence="1">
    <location>
        <begin position="19"/>
        <end position="46"/>
    </location>
</feature>
<evidence type="ECO:0000256" key="1">
    <source>
        <dbReference type="SAM" id="Coils"/>
    </source>
</evidence>
<reference evidence="2 3" key="1">
    <citation type="submission" date="2019-07" db="EMBL/GenBank/DDBJ databases">
        <title>Draft genome assembly of a fouling barnacle, Amphibalanus amphitrite (Darwin, 1854): The first reference genome for Thecostraca.</title>
        <authorList>
            <person name="Kim W."/>
        </authorList>
    </citation>
    <scope>NUCLEOTIDE SEQUENCE [LARGE SCALE GENOMIC DNA]</scope>
    <source>
        <strain evidence="2">SNU_AA5</strain>
        <tissue evidence="2">Soma without cirri and trophi</tissue>
    </source>
</reference>